<organism evidence="2 3">
    <name type="scientific">Streptosporangium algeriense</name>
    <dbReference type="NCBI Taxonomy" id="1682748"/>
    <lineage>
        <taxon>Bacteria</taxon>
        <taxon>Bacillati</taxon>
        <taxon>Actinomycetota</taxon>
        <taxon>Actinomycetes</taxon>
        <taxon>Streptosporangiales</taxon>
        <taxon>Streptosporangiaceae</taxon>
        <taxon>Streptosporangium</taxon>
    </lineage>
</organism>
<comment type="caution">
    <text evidence="2">The sequence shown here is derived from an EMBL/GenBank/DDBJ whole genome shotgun (WGS) entry which is preliminary data.</text>
</comment>
<keyword evidence="3" id="KW-1185">Reference proteome</keyword>
<reference evidence="3" key="1">
    <citation type="journal article" date="2019" name="Int. J. Syst. Evol. Microbiol.">
        <title>The Global Catalogue of Microorganisms (GCM) 10K type strain sequencing project: providing services to taxonomists for standard genome sequencing and annotation.</title>
        <authorList>
            <consortium name="The Broad Institute Genomics Platform"/>
            <consortium name="The Broad Institute Genome Sequencing Center for Infectious Disease"/>
            <person name="Wu L."/>
            <person name="Ma J."/>
        </authorList>
    </citation>
    <scope>NUCLEOTIDE SEQUENCE [LARGE SCALE GENOMIC DNA]</scope>
    <source>
        <strain evidence="3">CCUG 62974</strain>
    </source>
</reference>
<evidence type="ECO:0000313" key="2">
    <source>
        <dbReference type="EMBL" id="MFD0884819.1"/>
    </source>
</evidence>
<feature type="non-terminal residue" evidence="2">
    <location>
        <position position="171"/>
    </location>
</feature>
<keyword evidence="1" id="KW-0472">Membrane</keyword>
<accession>A0ABW3DNS9</accession>
<evidence type="ECO:0000256" key="1">
    <source>
        <dbReference type="SAM" id="Phobius"/>
    </source>
</evidence>
<keyword evidence="1" id="KW-0812">Transmembrane</keyword>
<dbReference type="EMBL" id="JBHTHX010000233">
    <property type="protein sequence ID" value="MFD0884819.1"/>
    <property type="molecule type" value="Genomic_DNA"/>
</dbReference>
<feature type="transmembrane region" description="Helical" evidence="1">
    <location>
        <begin position="55"/>
        <end position="76"/>
    </location>
</feature>
<name>A0ABW3DNS9_9ACTN</name>
<protein>
    <submittedName>
        <fullName evidence="2">Uncharacterized protein</fullName>
    </submittedName>
</protein>
<evidence type="ECO:0000313" key="3">
    <source>
        <dbReference type="Proteomes" id="UP001597024"/>
    </source>
</evidence>
<keyword evidence="1" id="KW-1133">Transmembrane helix</keyword>
<dbReference type="Proteomes" id="UP001597024">
    <property type="component" value="Unassembled WGS sequence"/>
</dbReference>
<proteinExistence type="predicted"/>
<gene>
    <name evidence="2" type="ORF">ACFQ08_09690</name>
</gene>
<dbReference type="Gene3D" id="3.40.50.12710">
    <property type="match status" value="1"/>
</dbReference>
<dbReference type="InterPro" id="IPR038375">
    <property type="entry name" value="NDUFAF7_sf"/>
</dbReference>
<sequence length="171" mass="18717">MNRKTGRGNRIGLLIMGVLLLLLGGYTLARGAHTLPRAVAPGDEPLVNDPVRAVFAAYSPWLWWLVALAAVVLALAPRELRSRLRVTCVDVAPRPPGLPEEIGWERVVPEGVEGLVIANEWLDNVPLDVVEQTSDGPRLVMVDPSDGAERLGDIPEEADLAWLDRWWPLGP</sequence>